<gene>
    <name evidence="20" type="ORF">D9611_006914</name>
</gene>
<accession>A0A8H5EVR6</accession>
<dbReference type="InterPro" id="IPR036494">
    <property type="entry name" value="Ku_C_sf"/>
</dbReference>
<dbReference type="PANTHER" id="PTHR12604:SF4">
    <property type="entry name" value="X-RAY REPAIR CROSS-COMPLEMENTING PROTEIN 5"/>
    <property type="match status" value="1"/>
</dbReference>
<reference evidence="20 21" key="1">
    <citation type="journal article" date="2020" name="ISME J.">
        <title>Uncovering the hidden diversity of litter-decomposition mechanisms in mushroom-forming fungi.</title>
        <authorList>
            <person name="Floudas D."/>
            <person name="Bentzer J."/>
            <person name="Ahren D."/>
            <person name="Johansson T."/>
            <person name="Persson P."/>
            <person name="Tunlid A."/>
        </authorList>
    </citation>
    <scope>NUCLEOTIDE SEQUENCE [LARGE SCALE GENOMIC DNA]</scope>
    <source>
        <strain evidence="20 21">CBS 175.51</strain>
    </source>
</reference>
<evidence type="ECO:0000256" key="10">
    <source>
        <dbReference type="ARBA" id="ARBA00022806"/>
    </source>
</evidence>
<keyword evidence="11" id="KW-0067">ATP-binding</keyword>
<dbReference type="SMART" id="SM00559">
    <property type="entry name" value="Ku78"/>
    <property type="match status" value="1"/>
</dbReference>
<evidence type="ECO:0000256" key="17">
    <source>
        <dbReference type="ARBA" id="ARBA00031847"/>
    </source>
</evidence>
<dbReference type="Gene3D" id="1.25.40.240">
    <property type="entry name" value="Ku, C-terminal domain"/>
    <property type="match status" value="1"/>
</dbReference>
<dbReference type="GO" id="GO:0016787">
    <property type="term" value="F:hydrolase activity"/>
    <property type="evidence" value="ECO:0007669"/>
    <property type="project" value="UniProtKB-KW"/>
</dbReference>
<dbReference type="GO" id="GO:0003684">
    <property type="term" value="F:damaged DNA binding"/>
    <property type="evidence" value="ECO:0007669"/>
    <property type="project" value="InterPro"/>
</dbReference>
<keyword evidence="12" id="KW-0779">Telomere</keyword>
<evidence type="ECO:0000256" key="3">
    <source>
        <dbReference type="ARBA" id="ARBA00007726"/>
    </source>
</evidence>
<feature type="compositionally biased region" description="Basic and acidic residues" evidence="18">
    <location>
        <begin position="609"/>
        <end position="619"/>
    </location>
</feature>
<feature type="region of interest" description="Disordered" evidence="18">
    <location>
        <begin position="321"/>
        <end position="344"/>
    </location>
</feature>
<sequence length="845" mass="94344">MPAERAGYTVTMFLVDTSPSMGDVRTVQLPPGPDGEERTTEITNLEWALRYVKTKVQEMIFNGRKTDQCGVIVFGSETTDNIVNVQTGGYDNVQEYIPIGTPNVNTLAKLDALEPSTATGDPIDGLIVALETQGQYLAKKKTWTRKIVLVTDGQTEIEMEDWEVTVDRMNELDVRLTIVGVDFDDPDWGYEQPDKSALKRKNEQFFHDLVGRVREGNGVVGTCAHALEEVARPEQKMVRSALMGTTLRLGDPDRNAEEALEIMVKASKATALQRPATMKKFALLHDDPKDEEDGMEVDEEEEDTDKPFVYGQLKMRTEYYVDKNPKEDGEDEDTKMEEDEDKKKERLPDELMDKEVLIRGFKYGTTYVPVPDGQFPKLETAKGIDICGFFPAKNFPRELAMGEVQYIWGDPSSPQQQVALSSLVRAMSIENEEKMAIARWVSRDGMDPKMGVLRPCIFDGVDCLLWVQMPFADDVRRYAFASLDHLVSKKGEVITEHPYLPTEEQLEAMDDFVDAMDLMDAGEKDEEGNRGQWFSTAEAFNPAIHRIKQAIFHSAVVSDIATNPLPPPHPDLTFFFEPPSRALKRARKPLEKCKQLFNVKQVPKRVAKAKKDENTHALDEGDGELLLDKKGKAPVRSHSTAIPTATPSESKLKPTAGKGSDTESETDNEDDDFLLLDAPKDKDKGKGPAPLPTPARSVSPRTDAVDPERAPGRIIGATHPLKDFQKNIARGDVVTKAVEDLGTVITEIVLKPFASKRTGEMLECMKALRKTCLEEDEVDAWNAFLVTLKKKCLNTKKPQGNTAFWGKVQVEGRELSLISDKEAKKHGGVSQYSEQQAEEFPSDSP</sequence>
<dbReference type="InterPro" id="IPR002035">
    <property type="entry name" value="VWF_A"/>
</dbReference>
<evidence type="ECO:0000256" key="12">
    <source>
        <dbReference type="ARBA" id="ARBA00022895"/>
    </source>
</evidence>
<evidence type="ECO:0000313" key="20">
    <source>
        <dbReference type="EMBL" id="KAF5314096.1"/>
    </source>
</evidence>
<evidence type="ECO:0000259" key="19">
    <source>
        <dbReference type="PROSITE" id="PS50234"/>
    </source>
</evidence>
<organism evidence="20 21">
    <name type="scientific">Ephemerocybe angulata</name>
    <dbReference type="NCBI Taxonomy" id="980116"/>
    <lineage>
        <taxon>Eukaryota</taxon>
        <taxon>Fungi</taxon>
        <taxon>Dikarya</taxon>
        <taxon>Basidiomycota</taxon>
        <taxon>Agaricomycotina</taxon>
        <taxon>Agaricomycetes</taxon>
        <taxon>Agaricomycetidae</taxon>
        <taxon>Agaricales</taxon>
        <taxon>Agaricineae</taxon>
        <taxon>Psathyrellaceae</taxon>
        <taxon>Ephemerocybe</taxon>
    </lineage>
</organism>
<dbReference type="Pfam" id="PF08785">
    <property type="entry name" value="Ku_PK_bind"/>
    <property type="match status" value="1"/>
</dbReference>
<dbReference type="Gene3D" id="2.40.290.10">
    <property type="match status" value="1"/>
</dbReference>
<evidence type="ECO:0000256" key="2">
    <source>
        <dbReference type="ARBA" id="ARBA00004574"/>
    </source>
</evidence>
<proteinExistence type="inferred from homology"/>
<keyword evidence="10" id="KW-0347">Helicase</keyword>
<dbReference type="EMBL" id="JAACJK010000222">
    <property type="protein sequence ID" value="KAF5314096.1"/>
    <property type="molecule type" value="Genomic_DNA"/>
</dbReference>
<comment type="caution">
    <text evidence="20">The sequence shown here is derived from an EMBL/GenBank/DDBJ whole genome shotgun (WGS) entry which is preliminary data.</text>
</comment>
<comment type="subcellular location">
    <subcellularLocation>
        <location evidence="2">Chromosome</location>
        <location evidence="2">Telomere</location>
    </subcellularLocation>
    <subcellularLocation>
        <location evidence="1">Nucleus</location>
    </subcellularLocation>
</comment>
<keyword evidence="6" id="KW-0158">Chromosome</keyword>
<dbReference type="GO" id="GO:0003690">
    <property type="term" value="F:double-stranded DNA binding"/>
    <property type="evidence" value="ECO:0007669"/>
    <property type="project" value="TreeGrafter"/>
</dbReference>
<dbReference type="InterPro" id="IPR006164">
    <property type="entry name" value="DNA_bd_Ku70/Ku80"/>
</dbReference>
<dbReference type="GO" id="GO:0042162">
    <property type="term" value="F:telomeric DNA binding"/>
    <property type="evidence" value="ECO:0007669"/>
    <property type="project" value="InterPro"/>
</dbReference>
<feature type="compositionally biased region" description="Acidic residues" evidence="18">
    <location>
        <begin position="328"/>
        <end position="340"/>
    </location>
</feature>
<dbReference type="SUPFAM" id="SSF53300">
    <property type="entry name" value="vWA-like"/>
    <property type="match status" value="1"/>
</dbReference>
<evidence type="ECO:0000256" key="9">
    <source>
        <dbReference type="ARBA" id="ARBA00022801"/>
    </source>
</evidence>
<evidence type="ECO:0000256" key="18">
    <source>
        <dbReference type="SAM" id="MobiDB-lite"/>
    </source>
</evidence>
<keyword evidence="15" id="KW-0234">DNA repair</keyword>
<dbReference type="PANTHER" id="PTHR12604">
    <property type="entry name" value="KU AUTOANTIGEN DNA HELICASE"/>
    <property type="match status" value="1"/>
</dbReference>
<keyword evidence="16" id="KW-0539">Nucleus</keyword>
<evidence type="ECO:0000256" key="14">
    <source>
        <dbReference type="ARBA" id="ARBA00023172"/>
    </source>
</evidence>
<dbReference type="GO" id="GO:0005524">
    <property type="term" value="F:ATP binding"/>
    <property type="evidence" value="ECO:0007669"/>
    <property type="project" value="UniProtKB-KW"/>
</dbReference>
<protein>
    <recommendedName>
        <fullName evidence="5">ATP-dependent DNA helicase II subunit 2</fullName>
        <ecNumber evidence="4">3.6.4.12</ecNumber>
    </recommendedName>
    <alternativeName>
        <fullName evidence="17">ATP-dependent DNA helicase II subunit Ku80</fullName>
    </alternativeName>
</protein>
<dbReference type="SUPFAM" id="SSF101420">
    <property type="entry name" value="C-terminal domain of Ku80"/>
    <property type="match status" value="1"/>
</dbReference>
<dbReference type="CDD" id="cd00873">
    <property type="entry name" value="KU80"/>
    <property type="match status" value="1"/>
</dbReference>
<keyword evidence="9" id="KW-0378">Hydrolase</keyword>
<evidence type="ECO:0000256" key="7">
    <source>
        <dbReference type="ARBA" id="ARBA00022741"/>
    </source>
</evidence>
<dbReference type="OrthoDB" id="30826at2759"/>
<evidence type="ECO:0000256" key="11">
    <source>
        <dbReference type="ARBA" id="ARBA00022840"/>
    </source>
</evidence>
<dbReference type="InterPro" id="IPR024193">
    <property type="entry name" value="Ku80"/>
</dbReference>
<feature type="region of interest" description="Disordered" evidence="18">
    <location>
        <begin position="819"/>
        <end position="845"/>
    </location>
</feature>
<evidence type="ECO:0000256" key="8">
    <source>
        <dbReference type="ARBA" id="ARBA00022763"/>
    </source>
</evidence>
<evidence type="ECO:0000256" key="4">
    <source>
        <dbReference type="ARBA" id="ARBA00012551"/>
    </source>
</evidence>
<keyword evidence="21" id="KW-1185">Reference proteome</keyword>
<evidence type="ECO:0000256" key="5">
    <source>
        <dbReference type="ARBA" id="ARBA00021792"/>
    </source>
</evidence>
<dbReference type="EC" id="3.6.4.12" evidence="4"/>
<dbReference type="FunFam" id="3.40.50.410:FF:000073">
    <property type="entry name" value="ATP-dependent DNA helicase II subunit 2"/>
    <property type="match status" value="1"/>
</dbReference>
<dbReference type="Proteomes" id="UP000541558">
    <property type="component" value="Unassembled WGS sequence"/>
</dbReference>
<feature type="compositionally biased region" description="Acidic residues" evidence="18">
    <location>
        <begin position="662"/>
        <end position="674"/>
    </location>
</feature>
<dbReference type="GO" id="GO:0006303">
    <property type="term" value="P:double-strand break repair via nonhomologous end joining"/>
    <property type="evidence" value="ECO:0007669"/>
    <property type="project" value="InterPro"/>
</dbReference>
<dbReference type="GO" id="GO:0003678">
    <property type="term" value="F:DNA helicase activity"/>
    <property type="evidence" value="ECO:0007669"/>
    <property type="project" value="UniProtKB-EC"/>
</dbReference>
<feature type="compositionally biased region" description="Acidic residues" evidence="18">
    <location>
        <begin position="836"/>
        <end position="845"/>
    </location>
</feature>
<dbReference type="GO" id="GO:0000723">
    <property type="term" value="P:telomere maintenance"/>
    <property type="evidence" value="ECO:0007669"/>
    <property type="project" value="InterPro"/>
</dbReference>
<dbReference type="InterPro" id="IPR005161">
    <property type="entry name" value="Ku_N"/>
</dbReference>
<evidence type="ECO:0000256" key="1">
    <source>
        <dbReference type="ARBA" id="ARBA00004123"/>
    </source>
</evidence>
<feature type="region of interest" description="Disordered" evidence="18">
    <location>
        <begin position="603"/>
        <end position="709"/>
    </location>
</feature>
<keyword evidence="13" id="KW-0238">DNA-binding</keyword>
<dbReference type="Gene3D" id="1.10.1600.10">
    <property type="match status" value="1"/>
</dbReference>
<feature type="domain" description="VWFA" evidence="19">
    <location>
        <begin position="10"/>
        <end position="181"/>
    </location>
</feature>
<dbReference type="Pfam" id="PF03731">
    <property type="entry name" value="Ku_N"/>
    <property type="match status" value="1"/>
</dbReference>
<feature type="compositionally biased region" description="Polar residues" evidence="18">
    <location>
        <begin position="637"/>
        <end position="649"/>
    </location>
</feature>
<dbReference type="FunFam" id="1.10.1600.10:FF:000002">
    <property type="entry name" value="X-ray repair cross-complementing protein 5"/>
    <property type="match status" value="1"/>
</dbReference>
<dbReference type="GO" id="GO:0006310">
    <property type="term" value="P:DNA recombination"/>
    <property type="evidence" value="ECO:0007669"/>
    <property type="project" value="UniProtKB-KW"/>
</dbReference>
<dbReference type="InterPro" id="IPR014893">
    <property type="entry name" value="Ku_PK_bind"/>
</dbReference>
<dbReference type="PROSITE" id="PS50234">
    <property type="entry name" value="VWFA"/>
    <property type="match status" value="1"/>
</dbReference>
<dbReference type="Gene3D" id="3.40.50.410">
    <property type="entry name" value="von Willebrand factor, type A domain"/>
    <property type="match status" value="1"/>
</dbReference>
<evidence type="ECO:0000313" key="21">
    <source>
        <dbReference type="Proteomes" id="UP000541558"/>
    </source>
</evidence>
<evidence type="ECO:0000256" key="6">
    <source>
        <dbReference type="ARBA" id="ARBA00022454"/>
    </source>
</evidence>
<name>A0A8H5EVR6_9AGAR</name>
<keyword evidence="8" id="KW-0227">DNA damage</keyword>
<keyword evidence="14" id="KW-0233">DNA recombination</keyword>
<dbReference type="GO" id="GO:0043564">
    <property type="term" value="C:Ku70:Ku80 complex"/>
    <property type="evidence" value="ECO:0007669"/>
    <property type="project" value="InterPro"/>
</dbReference>
<dbReference type="GO" id="GO:0000781">
    <property type="term" value="C:chromosome, telomeric region"/>
    <property type="evidence" value="ECO:0007669"/>
    <property type="project" value="UniProtKB-SubCell"/>
</dbReference>
<evidence type="ECO:0000256" key="15">
    <source>
        <dbReference type="ARBA" id="ARBA00023204"/>
    </source>
</evidence>
<dbReference type="Pfam" id="PF02735">
    <property type="entry name" value="Ku"/>
    <property type="match status" value="1"/>
</dbReference>
<dbReference type="AlphaFoldDB" id="A0A8H5EVR6"/>
<evidence type="ECO:0000256" key="13">
    <source>
        <dbReference type="ARBA" id="ARBA00023125"/>
    </source>
</evidence>
<evidence type="ECO:0000256" key="16">
    <source>
        <dbReference type="ARBA" id="ARBA00023242"/>
    </source>
</evidence>
<keyword evidence="7" id="KW-0547">Nucleotide-binding</keyword>
<dbReference type="SUPFAM" id="SSF100939">
    <property type="entry name" value="SPOC domain-like"/>
    <property type="match status" value="1"/>
</dbReference>
<dbReference type="InterPro" id="IPR036465">
    <property type="entry name" value="vWFA_dom_sf"/>
</dbReference>
<comment type="similarity">
    <text evidence="3">Belongs to the ku80 family.</text>
</comment>
<dbReference type="InterPro" id="IPR016194">
    <property type="entry name" value="SPOC-like_C_dom_sf"/>
</dbReference>